<dbReference type="PROSITE" id="PS51664">
    <property type="entry name" value="YCAO"/>
    <property type="match status" value="1"/>
</dbReference>
<dbReference type="PANTHER" id="PTHR37809">
    <property type="entry name" value="RIBOSOMAL PROTEIN S12 METHYLTHIOTRANSFERASE ACCESSORY FACTOR YCAO"/>
    <property type="match status" value="1"/>
</dbReference>
<dbReference type="Pfam" id="PF02624">
    <property type="entry name" value="YcaO"/>
    <property type="match status" value="1"/>
</dbReference>
<evidence type="ECO:0000313" key="3">
    <source>
        <dbReference type="Proteomes" id="UP001078443"/>
    </source>
</evidence>
<comment type="caution">
    <text evidence="2">The sequence shown here is derived from an EMBL/GenBank/DDBJ whole genome shotgun (WGS) entry which is preliminary data.</text>
</comment>
<protein>
    <submittedName>
        <fullName evidence="2">YcaO-like family protein</fullName>
    </submittedName>
</protein>
<gene>
    <name evidence="2" type="ORF">OW763_02010</name>
</gene>
<evidence type="ECO:0000259" key="1">
    <source>
        <dbReference type="PROSITE" id="PS51664"/>
    </source>
</evidence>
<dbReference type="RefSeq" id="WP_268039388.1">
    <property type="nucleotide sequence ID" value="NZ_JAPQER010000001.1"/>
</dbReference>
<dbReference type="EMBL" id="JAPQER010000001">
    <property type="protein sequence ID" value="MCY6483129.1"/>
    <property type="molecule type" value="Genomic_DNA"/>
</dbReference>
<keyword evidence="3" id="KW-1185">Reference proteome</keyword>
<dbReference type="Gene3D" id="3.30.1330.230">
    <property type="match status" value="1"/>
</dbReference>
<sequence length="608" mass="70898">MNSLKMRKYKDELPLNTINKIRNILGDLGILTSETNWKNSANGFYSVSLTVENTNIRSNGKGTTQEYALASAYGELMERLQNQAFFRLSMDLSEEDLKYKGFYYAPDEKHLSIDEFLNSEEDWIKIQMEQLEEDINKYELLKKWLSVSYEDVPSDFIALPYLNLSNNKTSYIPIKMISKMYMSNGMCAGNSIEESLVQGISETFERVVNKAIVQEKVVPPTVPQSYIENFPRVAAMVRQIELRGNYNVIVKDCSLGKKYPVVGVIFINKDTQTYFIKFGSHPVFEIALERTLTELLQGQDINNMLGVKEFSYKNEILDEAQNLIGILSNGSGYYPSEFFSQKFSYEFKGFENITATTNKEILDYLLNLLDEIGYSIFIRNVSFLGFPSFHVIIPGFSEIEKITDIDAIDKYSDYNKIKKYIRNLYNISDEEEKTLINYMSNITYSTEASIMQFLNLPVKNSFPWYYSNVDLFISALYYKKDDFVNAHKSFTRYLKHIQPNSYNKSIYTYYKCVRDYIGTRIDNLDENNTIQTLSIFYPLMMIKDVMNQFKNPKEIFNHFGQMNYWDCTNCNLKNNCSYDSLSKIYRELKNKYILNNINQKNIKTSLQI</sequence>
<organism evidence="2 3">
    <name type="scientific">Clostridium aestuarii</name>
    <dbReference type="NCBI Taxonomy" id="338193"/>
    <lineage>
        <taxon>Bacteria</taxon>
        <taxon>Bacillati</taxon>
        <taxon>Bacillota</taxon>
        <taxon>Clostridia</taxon>
        <taxon>Eubacteriales</taxon>
        <taxon>Clostridiaceae</taxon>
        <taxon>Clostridium</taxon>
    </lineage>
</organism>
<evidence type="ECO:0000313" key="2">
    <source>
        <dbReference type="EMBL" id="MCY6483129.1"/>
    </source>
</evidence>
<dbReference type="PANTHER" id="PTHR37809:SF1">
    <property type="entry name" value="RIBOSOMAL PROTEIN S12 METHYLTHIOTRANSFERASE ACCESSORY FACTOR YCAO"/>
    <property type="match status" value="1"/>
</dbReference>
<dbReference type="Proteomes" id="UP001078443">
    <property type="component" value="Unassembled WGS sequence"/>
</dbReference>
<proteinExistence type="predicted"/>
<dbReference type="NCBIfam" id="TIGR00702">
    <property type="entry name" value="YcaO-type kinase domain"/>
    <property type="match status" value="1"/>
</dbReference>
<accession>A0ABT4CVX7</accession>
<feature type="domain" description="YcaO" evidence="1">
    <location>
        <begin position="60"/>
        <end position="399"/>
    </location>
</feature>
<name>A0ABT4CVX7_9CLOT</name>
<dbReference type="InterPro" id="IPR003776">
    <property type="entry name" value="YcaO-like_dom"/>
</dbReference>
<reference evidence="2" key="1">
    <citation type="submission" date="2022-12" db="EMBL/GenBank/DDBJ databases">
        <authorList>
            <person name="Wang J."/>
        </authorList>
    </citation>
    <scope>NUCLEOTIDE SEQUENCE</scope>
    <source>
        <strain evidence="2">HY-45-18</strain>
    </source>
</reference>